<feature type="transmembrane region" description="Helical" evidence="2">
    <location>
        <begin position="154"/>
        <end position="174"/>
    </location>
</feature>
<comment type="caution">
    <text evidence="3">The sequence shown here is derived from an EMBL/GenBank/DDBJ whole genome shotgun (WGS) entry which is preliminary data.</text>
</comment>
<accession>A0A1D3D3B5</accession>
<dbReference type="SUPFAM" id="SSF53448">
    <property type="entry name" value="Nucleotide-diphospho-sugar transferases"/>
    <property type="match status" value="1"/>
</dbReference>
<dbReference type="InParanoid" id="A0A1D3D3B5"/>
<keyword evidence="4" id="KW-1185">Reference proteome</keyword>
<dbReference type="Gene3D" id="3.90.550.20">
    <property type="match status" value="1"/>
</dbReference>
<dbReference type="InterPro" id="IPR007577">
    <property type="entry name" value="GlycoTrfase_DXD_sugar-bd_CS"/>
</dbReference>
<reference evidence="3 4" key="1">
    <citation type="journal article" date="2016" name="BMC Genomics">
        <title>Comparative genomics reveals Cyclospora cayetanensis possesses coccidia-like metabolism and invasion components but unique surface antigens.</title>
        <authorList>
            <person name="Liu S."/>
            <person name="Wang L."/>
            <person name="Zheng H."/>
            <person name="Xu Z."/>
            <person name="Roellig D.M."/>
            <person name="Li N."/>
            <person name="Frace M.A."/>
            <person name="Tang K."/>
            <person name="Arrowood M.J."/>
            <person name="Moss D.M."/>
            <person name="Zhang L."/>
            <person name="Feng Y."/>
            <person name="Xiao L."/>
        </authorList>
    </citation>
    <scope>NUCLEOTIDE SEQUENCE [LARGE SCALE GENOMIC DNA]</scope>
    <source>
        <strain evidence="3 4">CHN_HEN01</strain>
    </source>
</reference>
<evidence type="ECO:0000256" key="1">
    <source>
        <dbReference type="SAM" id="MobiDB-lite"/>
    </source>
</evidence>
<dbReference type="GO" id="GO:0006688">
    <property type="term" value="P:glycosphingolipid biosynthetic process"/>
    <property type="evidence" value="ECO:0007669"/>
    <property type="project" value="TreeGrafter"/>
</dbReference>
<sequence>MRAYSLTTLFPPPFLPSCPLLFSAPETAAVMAPHDGLFPVDLPIVGQTDLNQYTRSSSVSALNHDLNTDAPAAAVSDLLLEAAASFDCFFRSSSPLKLRRSLSPYELEEHRALVDEEGGEKGCSRERCLETRFKNVALCLCARQGLLVLLQWKYLLTFIPVALLLAWGLLLVYLKSALQAILAAEKEAASRVASFEQIAALKDLSSDALRGLAALPMAPRTVSCWNLQQYTLPLRFQEQQQQRAAAFDLLKSAAAATVPSPADLYEAAPWRQDVEKDARTRLPQKKKEERGGKAVSFDDDTGGLCGEDQSSDTSSPSLYNGCNTLDAHLALHNMHAGARGKEIRLTGIPAVDEALYTHARRLRRRVVHFVSGPEPLTQRELWTLDSTFAAMPGALVRWHVVSATCGGGGKHSPAAAASRRAMSPPEDALHEETLSCLAEAREIHFAQMQLFWRTGFDLQYVQHVDLKSYFADLPLERHASTLMRQPLGPAAHMQHVLQHLLRTLVADVLRVALVYVEGGVYLDTDVISLQELRHLSNHVSCEMDEGHASYSCETCQAVFAFHAGHPRLREWIANVALLLDGVGGGSFFGEVPALSAARSRRQEDVRAQSLEVRKQQQEVLQQTKREEERAELFAAWACRFDRRMLSALQGLWHWLHALFFPPAIYFGDEHLAQPANNARSPDGLTLYGPLPFFSLNHRVEGRHRPGVANDLFWIEAQRRQGVSYWRAVVSAGNIYAVHLYSTQIHNVRGDFAHALEKASSAAIGHIQRSYCTLLCGHLRLQVFAAPDVNRTISNDVVERIKVRLRELYSM</sequence>
<evidence type="ECO:0000313" key="4">
    <source>
        <dbReference type="Proteomes" id="UP000095192"/>
    </source>
</evidence>
<proteinExistence type="predicted"/>
<dbReference type="AlphaFoldDB" id="A0A1D3D3B5"/>
<dbReference type="GO" id="GO:0016020">
    <property type="term" value="C:membrane"/>
    <property type="evidence" value="ECO:0007669"/>
    <property type="project" value="GOC"/>
</dbReference>
<dbReference type="Proteomes" id="UP000095192">
    <property type="component" value="Unassembled WGS sequence"/>
</dbReference>
<dbReference type="VEuPathDB" id="ToxoDB:cyc_01089"/>
<name>A0A1D3D3B5_9EIME</name>
<organism evidence="3 4">
    <name type="scientific">Cyclospora cayetanensis</name>
    <dbReference type="NCBI Taxonomy" id="88456"/>
    <lineage>
        <taxon>Eukaryota</taxon>
        <taxon>Sar</taxon>
        <taxon>Alveolata</taxon>
        <taxon>Apicomplexa</taxon>
        <taxon>Conoidasida</taxon>
        <taxon>Coccidia</taxon>
        <taxon>Eucoccidiorida</taxon>
        <taxon>Eimeriorina</taxon>
        <taxon>Eimeriidae</taxon>
        <taxon>Cyclospora</taxon>
    </lineage>
</organism>
<dbReference type="PANTHER" id="PTHR12042:SF21">
    <property type="entry name" value="ALPHA1,4-GALACTOSYLTRANSFERASE 1-RELATED"/>
    <property type="match status" value="1"/>
</dbReference>
<gene>
    <name evidence="3" type="ORF">cyc_01089</name>
</gene>
<protein>
    <recommendedName>
        <fullName evidence="5">Glycosyltransferase family 32 protein</fullName>
    </recommendedName>
</protein>
<dbReference type="PANTHER" id="PTHR12042">
    <property type="entry name" value="LACTOSYLCERAMIDE 4-ALPHA-GALACTOSYLTRANSFERASE ALPHA- 1,4-GALACTOSYLTRANSFERASE"/>
    <property type="match status" value="1"/>
</dbReference>
<evidence type="ECO:0000313" key="3">
    <source>
        <dbReference type="EMBL" id="OEH77937.1"/>
    </source>
</evidence>
<feature type="compositionally biased region" description="Basic and acidic residues" evidence="1">
    <location>
        <begin position="275"/>
        <end position="292"/>
    </location>
</feature>
<keyword evidence="2" id="KW-1133">Transmembrane helix</keyword>
<dbReference type="VEuPathDB" id="ToxoDB:LOC34618161"/>
<evidence type="ECO:0008006" key="5">
    <source>
        <dbReference type="Google" id="ProtNLM"/>
    </source>
</evidence>
<dbReference type="EMBL" id="JROU02000929">
    <property type="protein sequence ID" value="OEH77937.1"/>
    <property type="molecule type" value="Genomic_DNA"/>
</dbReference>
<keyword evidence="2" id="KW-0472">Membrane</keyword>
<evidence type="ECO:0000256" key="2">
    <source>
        <dbReference type="SAM" id="Phobius"/>
    </source>
</evidence>
<dbReference type="InterPro" id="IPR051981">
    <property type="entry name" value="Glycosyltransf_32"/>
</dbReference>
<dbReference type="Pfam" id="PF04488">
    <property type="entry name" value="Gly_transf_sug"/>
    <property type="match status" value="1"/>
</dbReference>
<dbReference type="GO" id="GO:0016758">
    <property type="term" value="F:hexosyltransferase activity"/>
    <property type="evidence" value="ECO:0007669"/>
    <property type="project" value="TreeGrafter"/>
</dbReference>
<dbReference type="InterPro" id="IPR029044">
    <property type="entry name" value="Nucleotide-diphossugar_trans"/>
</dbReference>
<feature type="region of interest" description="Disordered" evidence="1">
    <location>
        <begin position="275"/>
        <end position="317"/>
    </location>
</feature>
<keyword evidence="2" id="KW-0812">Transmembrane</keyword>